<keyword evidence="2" id="KW-0812">Transmembrane</keyword>
<feature type="compositionally biased region" description="Low complexity" evidence="1">
    <location>
        <begin position="108"/>
        <end position="127"/>
    </location>
</feature>
<keyword evidence="2" id="KW-1133">Transmembrane helix</keyword>
<proteinExistence type="predicted"/>
<keyword evidence="4" id="KW-1185">Reference proteome</keyword>
<feature type="transmembrane region" description="Helical" evidence="2">
    <location>
        <begin position="144"/>
        <end position="162"/>
    </location>
</feature>
<dbReference type="EMBL" id="JAPDMZ010000283">
    <property type="protein sequence ID" value="KAK0544438.1"/>
    <property type="molecule type" value="Genomic_DNA"/>
</dbReference>
<gene>
    <name evidence="3" type="ORF">OC846_006070</name>
</gene>
<reference evidence="3" key="1">
    <citation type="journal article" date="2023" name="PhytoFront">
        <title>Draft Genome Resources of Seven Strains of Tilletia horrida, Causal Agent of Kernel Smut of Rice.</title>
        <authorList>
            <person name="Khanal S."/>
            <person name="Antony Babu S."/>
            <person name="Zhou X.G."/>
        </authorList>
    </citation>
    <scope>NUCLEOTIDE SEQUENCE</scope>
    <source>
        <strain evidence="3">TX6</strain>
    </source>
</reference>
<protein>
    <submittedName>
        <fullName evidence="3">Uncharacterized protein</fullName>
    </submittedName>
</protein>
<accession>A0AAN6GJB6</accession>
<name>A0AAN6GJB6_9BASI</name>
<dbReference type="AlphaFoldDB" id="A0AAN6GJB6"/>
<evidence type="ECO:0000256" key="1">
    <source>
        <dbReference type="SAM" id="MobiDB-lite"/>
    </source>
</evidence>
<comment type="caution">
    <text evidence="3">The sequence shown here is derived from an EMBL/GenBank/DDBJ whole genome shotgun (WGS) entry which is preliminary data.</text>
</comment>
<sequence>MSDVAPHCLLPTDVPSLPGPECSFYSPNPNATVLELLNRCCNGAQLHHIGNDTTEVPVEQSCISWCSYPAYAGNYTTRSRASSQWSDCIGGRGNLVIGAICQAAQSDNGQGSGSNSTTNNSNGNQTAPPSGGAMRTHPAGSGSAVLLITLAVLSLAVSTLVTA</sequence>
<dbReference type="Proteomes" id="UP001176517">
    <property type="component" value="Unassembled WGS sequence"/>
</dbReference>
<organism evidence="3 4">
    <name type="scientific">Tilletia horrida</name>
    <dbReference type="NCBI Taxonomy" id="155126"/>
    <lineage>
        <taxon>Eukaryota</taxon>
        <taxon>Fungi</taxon>
        <taxon>Dikarya</taxon>
        <taxon>Basidiomycota</taxon>
        <taxon>Ustilaginomycotina</taxon>
        <taxon>Exobasidiomycetes</taxon>
        <taxon>Tilletiales</taxon>
        <taxon>Tilletiaceae</taxon>
        <taxon>Tilletia</taxon>
    </lineage>
</organism>
<feature type="region of interest" description="Disordered" evidence="1">
    <location>
        <begin position="108"/>
        <end position="138"/>
    </location>
</feature>
<evidence type="ECO:0000256" key="2">
    <source>
        <dbReference type="SAM" id="Phobius"/>
    </source>
</evidence>
<evidence type="ECO:0000313" key="4">
    <source>
        <dbReference type="Proteomes" id="UP001176517"/>
    </source>
</evidence>
<evidence type="ECO:0000313" key="3">
    <source>
        <dbReference type="EMBL" id="KAK0544438.1"/>
    </source>
</evidence>
<keyword evidence="2" id="KW-0472">Membrane</keyword>